<evidence type="ECO:0000256" key="4">
    <source>
        <dbReference type="ARBA" id="ARBA00022989"/>
    </source>
</evidence>
<accession>A0ABR4WVP8</accession>
<comment type="caution">
    <text evidence="7">The sequence shown here is derived from an EMBL/GenBank/DDBJ whole genome shotgun (WGS) entry which is preliminary data.</text>
</comment>
<evidence type="ECO:0000313" key="8">
    <source>
        <dbReference type="Proteomes" id="UP000029721"/>
    </source>
</evidence>
<feature type="transmembrane region" description="Helical" evidence="6">
    <location>
        <begin position="69"/>
        <end position="90"/>
    </location>
</feature>
<feature type="transmembrane region" description="Helical" evidence="6">
    <location>
        <begin position="506"/>
        <end position="524"/>
    </location>
</feature>
<dbReference type="InterPro" id="IPR011701">
    <property type="entry name" value="MFS"/>
</dbReference>
<feature type="transmembrane region" description="Helical" evidence="6">
    <location>
        <begin position="287"/>
        <end position="306"/>
    </location>
</feature>
<dbReference type="PANTHER" id="PTHR42718">
    <property type="entry name" value="MAJOR FACILITATOR SUPERFAMILY MULTIDRUG TRANSPORTER MFSC"/>
    <property type="match status" value="1"/>
</dbReference>
<proteinExistence type="predicted"/>
<organism evidence="7 8">
    <name type="scientific">Halomonas salina</name>
    <dbReference type="NCBI Taxonomy" id="42565"/>
    <lineage>
        <taxon>Bacteria</taxon>
        <taxon>Pseudomonadati</taxon>
        <taxon>Pseudomonadota</taxon>
        <taxon>Gammaproteobacteria</taxon>
        <taxon>Oceanospirillales</taxon>
        <taxon>Halomonadaceae</taxon>
        <taxon>Halomonas</taxon>
    </lineage>
</organism>
<feature type="transmembrane region" description="Helical" evidence="6">
    <location>
        <begin position="383"/>
        <end position="404"/>
    </location>
</feature>
<reference evidence="7 8" key="1">
    <citation type="submission" date="2014-06" db="EMBL/GenBank/DDBJ databases">
        <title>Draft genome sequence of an extremely salt tolerant bacteria Halomonas salina/CIFRI 1.</title>
        <authorList>
            <person name="Behera B.D."/>
            <person name="Meena D.K."/>
            <person name="Das P."/>
            <person name="Maharana J."/>
            <person name="Paria P."/>
            <person name="Sharma A.P."/>
            <person name="Shamsudheen K.V."/>
            <person name="Rijit J."/>
            <person name="Dixit V."/>
            <person name="Verma A."/>
            <person name="Scaria V."/>
            <person name="Sivasubbu S."/>
        </authorList>
    </citation>
    <scope>NUCLEOTIDE SEQUENCE [LARGE SCALE GENOMIC DNA]</scope>
    <source>
        <strain evidence="7 8">CIFRI 1</strain>
    </source>
</reference>
<evidence type="ECO:0000313" key="7">
    <source>
        <dbReference type="EMBL" id="KGE78619.1"/>
    </source>
</evidence>
<evidence type="ECO:0000256" key="6">
    <source>
        <dbReference type="SAM" id="Phobius"/>
    </source>
</evidence>
<dbReference type="Gene3D" id="1.20.1250.20">
    <property type="entry name" value="MFS general substrate transporter like domains"/>
    <property type="match status" value="1"/>
</dbReference>
<evidence type="ECO:0000256" key="3">
    <source>
        <dbReference type="ARBA" id="ARBA00022692"/>
    </source>
</evidence>
<feature type="transmembrane region" description="Helical" evidence="6">
    <location>
        <begin position="183"/>
        <end position="206"/>
    </location>
</feature>
<dbReference type="Proteomes" id="UP000029721">
    <property type="component" value="Unassembled WGS sequence"/>
</dbReference>
<keyword evidence="2" id="KW-0813">Transport</keyword>
<feature type="transmembrane region" description="Helical" evidence="6">
    <location>
        <begin position="218"/>
        <end position="238"/>
    </location>
</feature>
<feature type="transmembrane region" description="Helical" evidence="6">
    <location>
        <begin position="97"/>
        <end position="117"/>
    </location>
</feature>
<evidence type="ECO:0000256" key="1">
    <source>
        <dbReference type="ARBA" id="ARBA00004141"/>
    </source>
</evidence>
<feature type="transmembrane region" description="Helical" evidence="6">
    <location>
        <begin position="425"/>
        <end position="443"/>
    </location>
</feature>
<feature type="transmembrane region" description="Helical" evidence="6">
    <location>
        <begin position="123"/>
        <end position="144"/>
    </location>
</feature>
<evidence type="ECO:0008006" key="9">
    <source>
        <dbReference type="Google" id="ProtNLM"/>
    </source>
</evidence>
<dbReference type="Pfam" id="PF07690">
    <property type="entry name" value="MFS_1"/>
    <property type="match status" value="1"/>
</dbReference>
<keyword evidence="3 6" id="KW-0812">Transmembrane</keyword>
<keyword evidence="5 6" id="KW-0472">Membrane</keyword>
<dbReference type="PANTHER" id="PTHR42718:SF9">
    <property type="entry name" value="MAJOR FACILITATOR SUPERFAMILY MULTIDRUG TRANSPORTER MFSC"/>
    <property type="match status" value="1"/>
</dbReference>
<dbReference type="InterPro" id="IPR036259">
    <property type="entry name" value="MFS_trans_sf"/>
</dbReference>
<gene>
    <name evidence="7" type="ORF">FP66_02505</name>
</gene>
<comment type="subcellular location">
    <subcellularLocation>
        <location evidence="1">Membrane</location>
        <topology evidence="1">Multi-pass membrane protein</topology>
    </subcellularLocation>
</comment>
<dbReference type="EMBL" id="JOKD01000014">
    <property type="protein sequence ID" value="KGE78619.1"/>
    <property type="molecule type" value="Genomic_DNA"/>
</dbReference>
<feature type="transmembrane region" description="Helical" evidence="6">
    <location>
        <begin position="326"/>
        <end position="347"/>
    </location>
</feature>
<evidence type="ECO:0000256" key="2">
    <source>
        <dbReference type="ARBA" id="ARBA00022448"/>
    </source>
</evidence>
<feature type="transmembrane region" description="Helical" evidence="6">
    <location>
        <begin position="250"/>
        <end position="267"/>
    </location>
</feature>
<feature type="transmembrane region" description="Helical" evidence="6">
    <location>
        <begin position="354"/>
        <end position="371"/>
    </location>
</feature>
<keyword evidence="8" id="KW-1185">Reference proteome</keyword>
<evidence type="ECO:0000256" key="5">
    <source>
        <dbReference type="ARBA" id="ARBA00023136"/>
    </source>
</evidence>
<sequence>MPVACALLRGPLTAPLPPPPERSMSLRLVLGLVGMLLACIGADINQEATSLALADVRGAFGYSVDQGSWFTTLYSIGAAMGMLVAPWLAMTFSVRRFAAVAAVSLGLLGLACAATESRSLLLMLRWCQGLTTGFLIPLLMMVALRFLTPALKLFGLAAYGLTATFAPNIAMPVVAWAHHGPGIGFVFWAVLPLCLVASGLILHGLPQDPPRLARWRQFDWLGWGLGWALCASVVTLFAQGERLDWLHSPLIRGLALASLVLLPLFLWRCAFGPAPLIRPQLLRRVNFGFGVCMLVGVIALGASSASLPAEFLAEVQGYRPLQSLPVTLAVALPPLMILPLAALVLNVERIDSRWIMASGLLLMAAASWSNSHVTLAWMREQFYVAQVVFAIGQSMVVVGLLMTATAVVDPMEGPFASATINTSRALAGPVAGGLIGHYLAVAIDRHAHALMERLGTMRFSLMQSAPLSGHGREALSWPMGGPGGEALLQLHERIDAQATVLAYADAWRLMALLALLLVPLCLLPKRTHAPRFNRPRPI</sequence>
<protein>
    <recommendedName>
        <fullName evidence="9">MFS transporter</fullName>
    </recommendedName>
</protein>
<dbReference type="SUPFAM" id="SSF103473">
    <property type="entry name" value="MFS general substrate transporter"/>
    <property type="match status" value="1"/>
</dbReference>
<keyword evidence="4 6" id="KW-1133">Transmembrane helix</keyword>
<name>A0ABR4WVP8_9GAMM</name>
<feature type="transmembrane region" description="Helical" evidence="6">
    <location>
        <begin position="156"/>
        <end position="177"/>
    </location>
</feature>